<dbReference type="PANTHER" id="PTHR28083:SF1">
    <property type="entry name" value="GOOD FOR FULL DBP5 ACTIVITY PROTEIN 2"/>
    <property type="match status" value="1"/>
</dbReference>
<name>A0A1A0HEN9_9ASCO</name>
<dbReference type="AlphaFoldDB" id="A0A1A0HEN9"/>
<evidence type="ECO:0000313" key="4">
    <source>
        <dbReference type="Proteomes" id="UP000092555"/>
    </source>
</evidence>
<dbReference type="RefSeq" id="XP_018713085.1">
    <property type="nucleotide sequence ID" value="XM_018855857.1"/>
</dbReference>
<comment type="caution">
    <text evidence="3">The sequence shown here is derived from an EMBL/GenBank/DDBJ whole genome shotgun (WGS) entry which is preliminary data.</text>
</comment>
<dbReference type="InterPro" id="IPR040151">
    <property type="entry name" value="Gfd2/YDR514C-like"/>
</dbReference>
<feature type="compositionally biased region" description="Polar residues" evidence="1">
    <location>
        <begin position="1"/>
        <end position="16"/>
    </location>
</feature>
<accession>A0A1A0HEN9</accession>
<dbReference type="EMBL" id="LXTC01000002">
    <property type="protein sequence ID" value="OBA22589.1"/>
    <property type="molecule type" value="Genomic_DNA"/>
</dbReference>
<protein>
    <recommendedName>
        <fullName evidence="2">Gfd2/YDR514C-like C-terminal domain-containing protein</fullName>
    </recommendedName>
</protein>
<evidence type="ECO:0000259" key="2">
    <source>
        <dbReference type="Pfam" id="PF21762"/>
    </source>
</evidence>
<organism evidence="3 4">
    <name type="scientific">Metschnikowia bicuspidata var. bicuspidata NRRL YB-4993</name>
    <dbReference type="NCBI Taxonomy" id="869754"/>
    <lineage>
        <taxon>Eukaryota</taxon>
        <taxon>Fungi</taxon>
        <taxon>Dikarya</taxon>
        <taxon>Ascomycota</taxon>
        <taxon>Saccharomycotina</taxon>
        <taxon>Pichiomycetes</taxon>
        <taxon>Metschnikowiaceae</taxon>
        <taxon>Metschnikowia</taxon>
    </lineage>
</organism>
<dbReference type="SUPFAM" id="SSF53098">
    <property type="entry name" value="Ribonuclease H-like"/>
    <property type="match status" value="1"/>
</dbReference>
<reference evidence="3 4" key="1">
    <citation type="submission" date="2016-05" db="EMBL/GenBank/DDBJ databases">
        <title>Comparative genomics of biotechnologically important yeasts.</title>
        <authorList>
            <consortium name="DOE Joint Genome Institute"/>
            <person name="Riley R."/>
            <person name="Haridas S."/>
            <person name="Wolfe K.H."/>
            <person name="Lopes M.R."/>
            <person name="Hittinger C.T."/>
            <person name="Goker M."/>
            <person name="Salamov A."/>
            <person name="Wisecaver J."/>
            <person name="Long T.M."/>
            <person name="Aerts A.L."/>
            <person name="Barry K."/>
            <person name="Choi C."/>
            <person name="Clum A."/>
            <person name="Coughlan A.Y."/>
            <person name="Deshpande S."/>
            <person name="Douglass A.P."/>
            <person name="Hanson S.J."/>
            <person name="Klenk H.-P."/>
            <person name="LaButti K."/>
            <person name="Lapidus A."/>
            <person name="Lindquist E."/>
            <person name="Lipzen A."/>
            <person name="Meier-kolthoff J.P."/>
            <person name="Ohm R.A."/>
            <person name="Otillar R.P."/>
            <person name="Pangilinan J."/>
            <person name="Peng Y."/>
            <person name="Rokas A."/>
            <person name="Rosa C.A."/>
            <person name="Scheuner C."/>
            <person name="Sibirny A.A."/>
            <person name="Slot J.C."/>
            <person name="Stielow J.B."/>
            <person name="Sun H."/>
            <person name="Kurtzman C.P."/>
            <person name="Blackwell M."/>
            <person name="Grigoriev I.V."/>
            <person name="Jeffries T.W."/>
        </authorList>
    </citation>
    <scope>NUCLEOTIDE SEQUENCE [LARGE SCALE GENOMIC DNA]</scope>
    <source>
        <strain evidence="3 4">NRRL YB-4993</strain>
    </source>
</reference>
<dbReference type="GeneID" id="30028833"/>
<dbReference type="InterPro" id="IPR012337">
    <property type="entry name" value="RNaseH-like_sf"/>
</dbReference>
<feature type="domain" description="Gfd2/YDR514C-like C-terminal" evidence="2">
    <location>
        <begin position="76"/>
        <end position="246"/>
    </location>
</feature>
<feature type="region of interest" description="Disordered" evidence="1">
    <location>
        <begin position="1"/>
        <end position="29"/>
    </location>
</feature>
<dbReference type="OrthoDB" id="5953249at2759"/>
<evidence type="ECO:0000256" key="1">
    <source>
        <dbReference type="SAM" id="MobiDB-lite"/>
    </source>
</evidence>
<dbReference type="Proteomes" id="UP000092555">
    <property type="component" value="Unassembled WGS sequence"/>
</dbReference>
<proteinExistence type="predicted"/>
<dbReference type="GO" id="GO:0005634">
    <property type="term" value="C:nucleus"/>
    <property type="evidence" value="ECO:0007669"/>
    <property type="project" value="TreeGrafter"/>
</dbReference>
<dbReference type="Pfam" id="PF21762">
    <property type="entry name" value="DEDDh_C"/>
    <property type="match status" value="1"/>
</dbReference>
<keyword evidence="4" id="KW-1185">Reference proteome</keyword>
<sequence>MAQQTGCRDSGVHSSSGNGGPKSAGTQPVAPANFERQIHEYVNHIHQSRNRKIRSKSEFSQIQKSMELVYGRNTRLFCVDIEAWERNTQIVTEIGVSIYDPQKQAMALLPVLQSYHIIIKQLQNKRNGRYVPDHMHNFMEGQLMLLPLLEAKAFLQCLIDKYFGKQTGIACVFVGHDVHNDVDYLAKIGVRVPKNVPQLDTQKLFACSHGLHGASLLNALRTVKQPFAFLHNAGNDAYYTVLLALRLCDPNVRLMLGLDLLADGEQLGDRKNYLKTPANTSVPIAVDFRAVLRQLDL</sequence>
<dbReference type="STRING" id="869754.A0A1A0HEN9"/>
<evidence type="ECO:0000313" key="3">
    <source>
        <dbReference type="EMBL" id="OBA22589.1"/>
    </source>
</evidence>
<dbReference type="InterPro" id="IPR048519">
    <property type="entry name" value="Gfd2/YDR514C-like_C"/>
</dbReference>
<dbReference type="GO" id="GO:0003676">
    <property type="term" value="F:nucleic acid binding"/>
    <property type="evidence" value="ECO:0007669"/>
    <property type="project" value="InterPro"/>
</dbReference>
<dbReference type="PANTHER" id="PTHR28083">
    <property type="entry name" value="GOOD FOR FULL DBP5 ACTIVITY PROTEIN 2"/>
    <property type="match status" value="1"/>
</dbReference>
<dbReference type="Gene3D" id="3.30.420.10">
    <property type="entry name" value="Ribonuclease H-like superfamily/Ribonuclease H"/>
    <property type="match status" value="1"/>
</dbReference>
<gene>
    <name evidence="3" type="ORF">METBIDRAFT_31467</name>
</gene>
<dbReference type="InterPro" id="IPR036397">
    <property type="entry name" value="RNaseH_sf"/>
</dbReference>